<accession>A0A382FKL6</accession>
<gene>
    <name evidence="2" type="ORF">METZ01_LOCUS216472</name>
</gene>
<protein>
    <recommendedName>
        <fullName evidence="1">Intracellular proteinase inhibitor BsuPI domain-containing protein</fullName>
    </recommendedName>
</protein>
<dbReference type="AlphaFoldDB" id="A0A382FKL6"/>
<evidence type="ECO:0000259" key="1">
    <source>
        <dbReference type="Pfam" id="PF12690"/>
    </source>
</evidence>
<dbReference type="EMBL" id="UINC01050540">
    <property type="protein sequence ID" value="SVB63618.1"/>
    <property type="molecule type" value="Genomic_DNA"/>
</dbReference>
<proteinExistence type="predicted"/>
<reference evidence="2" key="1">
    <citation type="submission" date="2018-05" db="EMBL/GenBank/DDBJ databases">
        <authorList>
            <person name="Lanie J.A."/>
            <person name="Ng W.-L."/>
            <person name="Kazmierczak K.M."/>
            <person name="Andrzejewski T.M."/>
            <person name="Davidsen T.M."/>
            <person name="Wayne K.J."/>
            <person name="Tettelin H."/>
            <person name="Glass J.I."/>
            <person name="Rusch D."/>
            <person name="Podicherti R."/>
            <person name="Tsui H.-C.T."/>
            <person name="Winkler M.E."/>
        </authorList>
    </citation>
    <scope>NUCLEOTIDE SEQUENCE</scope>
</reference>
<dbReference type="InterPro" id="IPR038144">
    <property type="entry name" value="IPI"/>
</dbReference>
<feature type="domain" description="Intracellular proteinase inhibitor BsuPI" evidence="1">
    <location>
        <begin position="49"/>
        <end position="139"/>
    </location>
</feature>
<evidence type="ECO:0000313" key="2">
    <source>
        <dbReference type="EMBL" id="SVB63618.1"/>
    </source>
</evidence>
<organism evidence="2">
    <name type="scientific">marine metagenome</name>
    <dbReference type="NCBI Taxonomy" id="408172"/>
    <lineage>
        <taxon>unclassified sequences</taxon>
        <taxon>metagenomes</taxon>
        <taxon>ecological metagenomes</taxon>
    </lineage>
</organism>
<name>A0A382FKL6_9ZZZZ</name>
<dbReference type="InterPro" id="IPR020481">
    <property type="entry name" value="Intracell_prot_inh_BsuPI"/>
</dbReference>
<dbReference type="Gene3D" id="2.60.40.2360">
    <property type="entry name" value="Intracellular proteinase inhibitor BsuPI"/>
    <property type="match status" value="1"/>
</dbReference>
<dbReference type="Pfam" id="PF12690">
    <property type="entry name" value="BsuPI"/>
    <property type="match status" value="1"/>
</dbReference>
<sequence length="156" mass="16661">MTAFGTLLAISTFAACQESVSGLDLRDHLIDGITYRVTSFAIAKSFPVQLRITVEIENESTTSQSVTFPDGCVVLIRAYDGGTKPVWDMGLTVGCTQALVQVFLAPRESAEFHTGLVSAATILGDSLPNGEYRITAYLRPGQMVEIDAGMADLAVP</sequence>